<dbReference type="PROSITE" id="PS50011">
    <property type="entry name" value="PROTEIN_KINASE_DOM"/>
    <property type="match status" value="1"/>
</dbReference>
<protein>
    <recommendedName>
        <fullName evidence="1">non-specific serine/threonine protein kinase</fullName>
        <ecNumber evidence="1">2.7.11.1</ecNumber>
    </recommendedName>
</protein>
<dbReference type="InterPro" id="IPR001245">
    <property type="entry name" value="Ser-Thr/Tyr_kinase_cat_dom"/>
</dbReference>
<dbReference type="GO" id="GO:0005886">
    <property type="term" value="C:plasma membrane"/>
    <property type="evidence" value="ECO:0007669"/>
    <property type="project" value="TreeGrafter"/>
</dbReference>
<feature type="region of interest" description="Disordered" evidence="12">
    <location>
        <begin position="356"/>
        <end position="391"/>
    </location>
</feature>
<evidence type="ECO:0000256" key="7">
    <source>
        <dbReference type="ARBA" id="ARBA00022840"/>
    </source>
</evidence>
<dbReference type="Proteomes" id="UP000030687">
    <property type="component" value="Unassembled WGS sequence"/>
</dbReference>
<dbReference type="PANTHER" id="PTHR27002">
    <property type="entry name" value="RECEPTOR-LIKE SERINE/THREONINE-PROTEIN KINASE SD1-8"/>
    <property type="match status" value="1"/>
</dbReference>
<evidence type="ECO:0000256" key="11">
    <source>
        <dbReference type="ARBA" id="ARBA00048679"/>
    </source>
</evidence>
<dbReference type="OMA" id="LIICCEE"/>
<keyword evidence="3" id="KW-0808">Transferase</keyword>
<organism evidence="14 15">
    <name type="scientific">Citrus clementina</name>
    <name type="common">Clementine</name>
    <name type="synonym">Citrus deliciosa x Citrus sinensis</name>
    <dbReference type="NCBI Taxonomy" id="85681"/>
    <lineage>
        <taxon>Eukaryota</taxon>
        <taxon>Viridiplantae</taxon>
        <taxon>Streptophyta</taxon>
        <taxon>Embryophyta</taxon>
        <taxon>Tracheophyta</taxon>
        <taxon>Spermatophyta</taxon>
        <taxon>Magnoliopsida</taxon>
        <taxon>eudicotyledons</taxon>
        <taxon>Gunneridae</taxon>
        <taxon>Pentapetalae</taxon>
        <taxon>rosids</taxon>
        <taxon>malvids</taxon>
        <taxon>Sapindales</taxon>
        <taxon>Rutaceae</taxon>
        <taxon>Aurantioideae</taxon>
        <taxon>Citrus</taxon>
    </lineage>
</organism>
<evidence type="ECO:0000256" key="5">
    <source>
        <dbReference type="ARBA" id="ARBA00022741"/>
    </source>
</evidence>
<dbReference type="InParanoid" id="V4WFF6"/>
<keyword evidence="6" id="KW-0418">Kinase</keyword>
<dbReference type="Gramene" id="ESR65329">
    <property type="protein sequence ID" value="ESR65329"/>
    <property type="gene ID" value="CICLE_v10008568mg"/>
</dbReference>
<evidence type="ECO:0000256" key="4">
    <source>
        <dbReference type="ARBA" id="ARBA00022729"/>
    </source>
</evidence>
<gene>
    <name evidence="14" type="ORF">CICLE_v10008568mg</name>
</gene>
<accession>V4WFF6</accession>
<comment type="catalytic activity">
    <reaction evidence="11">
        <text>L-seryl-[protein] + ATP = O-phospho-L-seryl-[protein] + ADP + H(+)</text>
        <dbReference type="Rhea" id="RHEA:17989"/>
        <dbReference type="Rhea" id="RHEA-COMP:9863"/>
        <dbReference type="Rhea" id="RHEA-COMP:11604"/>
        <dbReference type="ChEBI" id="CHEBI:15378"/>
        <dbReference type="ChEBI" id="CHEBI:29999"/>
        <dbReference type="ChEBI" id="CHEBI:30616"/>
        <dbReference type="ChEBI" id="CHEBI:83421"/>
        <dbReference type="ChEBI" id="CHEBI:456216"/>
        <dbReference type="EC" id="2.7.11.1"/>
    </reaction>
</comment>
<dbReference type="Gene3D" id="3.30.200.20">
    <property type="entry name" value="Phosphorylase Kinase, domain 1"/>
    <property type="match status" value="1"/>
</dbReference>
<evidence type="ECO:0000256" key="3">
    <source>
        <dbReference type="ARBA" id="ARBA00022679"/>
    </source>
</evidence>
<evidence type="ECO:0000313" key="14">
    <source>
        <dbReference type="EMBL" id="ESR65329.1"/>
    </source>
</evidence>
<evidence type="ECO:0000256" key="2">
    <source>
        <dbReference type="ARBA" id="ARBA00022527"/>
    </source>
</evidence>
<keyword evidence="4" id="KW-0732">Signal</keyword>
<proteinExistence type="predicted"/>
<dbReference type="SUPFAM" id="SSF56112">
    <property type="entry name" value="Protein kinase-like (PK-like)"/>
    <property type="match status" value="1"/>
</dbReference>
<dbReference type="Pfam" id="PF11883">
    <property type="entry name" value="DUF3403"/>
    <property type="match status" value="1"/>
</dbReference>
<dbReference type="Pfam" id="PF07714">
    <property type="entry name" value="PK_Tyr_Ser-Thr"/>
    <property type="match status" value="1"/>
</dbReference>
<dbReference type="Pfam" id="PF08276">
    <property type="entry name" value="PAN_2"/>
    <property type="match status" value="1"/>
</dbReference>
<keyword evidence="8" id="KW-1015">Disulfide bond</keyword>
<sequence length="391" mass="43707">MAYTNSDIRGGGSGCAMWFGDLIDMRSFPDGGQDFYIRMSASELETDQENEDQNIDLELPLFELATISNATNNFSINNKLGEGGFGPVYKGTLVDGQEIAVKRLSKISDQGLKELKNEVILFSKLQHRNLVKLLGCCIHGEEKLLIYEFMPNKSLDYFIFDQTNSKLLDWSKRFHIICGTARGLLYLHQDSRLRIIHRDLKASNVLLDHDMNPKISDFGLARTCGGDETEGNTNRVVGTYGYMAPEYASDGLFSTKSDVFSFGILLLEIVSGKKNRGFYHSDHSLNLIGHAWKLWNEGMPLQLIDACYQESCNRAEVIRCVHISLLCVQQHPDDRPSMPSVILMLGSEIVLPQPKQPGFLANKKSTEPDSSSSMLESSSTNTITISELEGR</sequence>
<evidence type="ECO:0000259" key="13">
    <source>
        <dbReference type="PROSITE" id="PS50011"/>
    </source>
</evidence>
<evidence type="ECO:0000256" key="6">
    <source>
        <dbReference type="ARBA" id="ARBA00022777"/>
    </source>
</evidence>
<evidence type="ECO:0000313" key="15">
    <source>
        <dbReference type="Proteomes" id="UP000030687"/>
    </source>
</evidence>
<evidence type="ECO:0000256" key="10">
    <source>
        <dbReference type="ARBA" id="ARBA00047899"/>
    </source>
</evidence>
<dbReference type="Gene3D" id="1.10.510.10">
    <property type="entry name" value="Transferase(Phosphotransferase) domain 1"/>
    <property type="match status" value="1"/>
</dbReference>
<keyword evidence="2" id="KW-0723">Serine/threonine-protein kinase</keyword>
<keyword evidence="7" id="KW-0067">ATP-binding</keyword>
<evidence type="ECO:0000256" key="12">
    <source>
        <dbReference type="SAM" id="MobiDB-lite"/>
    </source>
</evidence>
<reference evidence="14 15" key="1">
    <citation type="submission" date="2013-10" db="EMBL/GenBank/DDBJ databases">
        <authorList>
            <consortium name="International Citrus Genome Consortium"/>
            <person name="Jenkins J."/>
            <person name="Schmutz J."/>
            <person name="Prochnik S."/>
            <person name="Rokhsar D."/>
            <person name="Gmitter F."/>
            <person name="Ollitrault P."/>
            <person name="Machado M."/>
            <person name="Talon M."/>
            <person name="Wincker P."/>
            <person name="Jaillon O."/>
            <person name="Morgante M."/>
        </authorList>
    </citation>
    <scope>NUCLEOTIDE SEQUENCE</scope>
    <source>
        <strain evidence="15">cv. Clemenules</strain>
    </source>
</reference>
<comment type="catalytic activity">
    <reaction evidence="10">
        <text>L-threonyl-[protein] + ATP = O-phospho-L-threonyl-[protein] + ADP + H(+)</text>
        <dbReference type="Rhea" id="RHEA:46608"/>
        <dbReference type="Rhea" id="RHEA-COMP:11060"/>
        <dbReference type="Rhea" id="RHEA-COMP:11605"/>
        <dbReference type="ChEBI" id="CHEBI:15378"/>
        <dbReference type="ChEBI" id="CHEBI:30013"/>
        <dbReference type="ChEBI" id="CHEBI:30616"/>
        <dbReference type="ChEBI" id="CHEBI:61977"/>
        <dbReference type="ChEBI" id="CHEBI:456216"/>
        <dbReference type="EC" id="2.7.11.1"/>
    </reaction>
</comment>
<dbReference type="SMART" id="SM00220">
    <property type="entry name" value="S_TKc"/>
    <property type="match status" value="1"/>
</dbReference>
<dbReference type="GO" id="GO:0004674">
    <property type="term" value="F:protein serine/threonine kinase activity"/>
    <property type="evidence" value="ECO:0007669"/>
    <property type="project" value="UniProtKB-KW"/>
</dbReference>
<keyword evidence="15" id="KW-1185">Reference proteome</keyword>
<evidence type="ECO:0000256" key="9">
    <source>
        <dbReference type="ARBA" id="ARBA00023180"/>
    </source>
</evidence>
<dbReference type="EC" id="2.7.11.1" evidence="1"/>
<dbReference type="InterPro" id="IPR011009">
    <property type="entry name" value="Kinase-like_dom_sf"/>
</dbReference>
<dbReference type="InterPro" id="IPR008271">
    <property type="entry name" value="Ser/Thr_kinase_AS"/>
</dbReference>
<dbReference type="PANTHER" id="PTHR27002:SF616">
    <property type="entry name" value="RECEPTOR-LIKE SERINE_THREONINE-PROTEIN KINASE"/>
    <property type="match status" value="1"/>
</dbReference>
<keyword evidence="9" id="KW-0325">Glycoprotein</keyword>
<dbReference type="PROSITE" id="PS00108">
    <property type="entry name" value="PROTEIN_KINASE_ST"/>
    <property type="match status" value="1"/>
</dbReference>
<dbReference type="FunFam" id="3.30.200.20:FF:000195">
    <property type="entry name" value="G-type lectin S-receptor-like serine/threonine-protein kinase"/>
    <property type="match status" value="1"/>
</dbReference>
<dbReference type="FunFam" id="1.10.510.10:FF:000060">
    <property type="entry name" value="G-type lectin S-receptor-like serine/threonine-protein kinase"/>
    <property type="match status" value="1"/>
</dbReference>
<keyword evidence="5" id="KW-0547">Nucleotide-binding</keyword>
<dbReference type="CDD" id="cd14066">
    <property type="entry name" value="STKc_IRAK"/>
    <property type="match status" value="1"/>
</dbReference>
<dbReference type="InterPro" id="IPR003609">
    <property type="entry name" value="Pan_app"/>
</dbReference>
<dbReference type="InterPro" id="IPR021820">
    <property type="entry name" value="S-locus_recpt_kinase_C"/>
</dbReference>
<dbReference type="EMBL" id="KI535697">
    <property type="protein sequence ID" value="ESR65329.1"/>
    <property type="molecule type" value="Genomic_DNA"/>
</dbReference>
<feature type="compositionally biased region" description="Low complexity" evidence="12">
    <location>
        <begin position="370"/>
        <end position="391"/>
    </location>
</feature>
<dbReference type="AlphaFoldDB" id="V4WFF6"/>
<feature type="domain" description="Protein kinase" evidence="13">
    <location>
        <begin position="74"/>
        <end position="351"/>
    </location>
</feature>
<dbReference type="InterPro" id="IPR000719">
    <property type="entry name" value="Prot_kinase_dom"/>
</dbReference>
<dbReference type="STRING" id="85681.V4WFF6"/>
<evidence type="ECO:0000256" key="8">
    <source>
        <dbReference type="ARBA" id="ARBA00023157"/>
    </source>
</evidence>
<name>V4WFF6_CITCL</name>
<dbReference type="GO" id="GO:0005524">
    <property type="term" value="F:ATP binding"/>
    <property type="evidence" value="ECO:0007669"/>
    <property type="project" value="UniProtKB-KW"/>
</dbReference>
<evidence type="ECO:0000256" key="1">
    <source>
        <dbReference type="ARBA" id="ARBA00012513"/>
    </source>
</evidence>
<dbReference type="KEGG" id="cic:CICLE_v10008568mg"/>